<dbReference type="InterPro" id="IPR036165">
    <property type="entry name" value="YefM-like_sf"/>
</dbReference>
<evidence type="ECO:0000313" key="3">
    <source>
        <dbReference type="EMBL" id="OWL98457.1"/>
    </source>
</evidence>
<reference evidence="3 4" key="1">
    <citation type="submission" date="2017-05" db="EMBL/GenBank/DDBJ databases">
        <title>De novo genome assembly of Deniococcus indicus strain DR1.</title>
        <authorList>
            <person name="Chauhan D."/>
            <person name="Yennamalli R.M."/>
            <person name="Priyadarshini R."/>
        </authorList>
    </citation>
    <scope>NUCLEOTIDE SEQUENCE [LARGE SCALE GENOMIC DNA]</scope>
    <source>
        <strain evidence="3 4">DR1</strain>
    </source>
</reference>
<dbReference type="InterPro" id="IPR027417">
    <property type="entry name" value="P-loop_NTPase"/>
</dbReference>
<evidence type="ECO:0000313" key="4">
    <source>
        <dbReference type="Proteomes" id="UP000197208"/>
    </source>
</evidence>
<dbReference type="InterPro" id="IPR050678">
    <property type="entry name" value="DNA_Partitioning_ATPase"/>
</dbReference>
<sequence length="357" mass="39207">MRNIGTSGCGTTLFRNPPSPPLLEPAAEFCSKRLQFDRVLSKYQSVTRKTNRSVPISTAHTQLGQQVKKLRPGEPVVLERHGKPVAGLVTMQDLAALQREQPSMTVLMAFNHAGGAAKTSSIRDIGYELSQLGYRVLLIDIDPQANLTSWLGVHDADGSRSLQPVLEDYAPLPEPYHVHGLDLIPSHLSLARTDARLPGFTNAEGRLRAAIEEIRAQGTYDFVLIDPPPSLGKLTANAANAADWVIVPVPARYKGLVALEGLREMLREYTRTNPRLRVAMYLVTQVENTAHSKDTQEVFQQILGDDLAGPLTYRPAVYNRCQPEGEPIGVNAPTSDARREIQQVVTTLLQRIGQADA</sequence>
<proteinExistence type="inferred from homology"/>
<gene>
    <name evidence="3" type="ORF">CBQ26_01920</name>
</gene>
<dbReference type="Proteomes" id="UP000197208">
    <property type="component" value="Unassembled WGS sequence"/>
</dbReference>
<dbReference type="SUPFAM" id="SSF143120">
    <property type="entry name" value="YefM-like"/>
    <property type="match status" value="1"/>
</dbReference>
<feature type="domain" description="AAA" evidence="2">
    <location>
        <begin position="105"/>
        <end position="270"/>
    </location>
</feature>
<evidence type="ECO:0000256" key="1">
    <source>
        <dbReference type="ARBA" id="ARBA00009981"/>
    </source>
</evidence>
<dbReference type="AlphaFoldDB" id="A0A246BRZ5"/>
<dbReference type="SUPFAM" id="SSF52540">
    <property type="entry name" value="P-loop containing nucleoside triphosphate hydrolases"/>
    <property type="match status" value="1"/>
</dbReference>
<dbReference type="PANTHER" id="PTHR13696">
    <property type="entry name" value="P-LOOP CONTAINING NUCLEOSIDE TRIPHOSPHATE HYDROLASE"/>
    <property type="match status" value="1"/>
</dbReference>
<dbReference type="CDD" id="cd02042">
    <property type="entry name" value="ParAB_family"/>
    <property type="match status" value="1"/>
</dbReference>
<organism evidence="3 4">
    <name type="scientific">Deinococcus indicus</name>
    <dbReference type="NCBI Taxonomy" id="223556"/>
    <lineage>
        <taxon>Bacteria</taxon>
        <taxon>Thermotogati</taxon>
        <taxon>Deinococcota</taxon>
        <taxon>Deinococci</taxon>
        <taxon>Deinococcales</taxon>
        <taxon>Deinococcaceae</taxon>
        <taxon>Deinococcus</taxon>
    </lineage>
</organism>
<dbReference type="Gene3D" id="3.40.50.300">
    <property type="entry name" value="P-loop containing nucleotide triphosphate hydrolases"/>
    <property type="match status" value="1"/>
</dbReference>
<comment type="caution">
    <text evidence="3">The sequence shown here is derived from an EMBL/GenBank/DDBJ whole genome shotgun (WGS) entry which is preliminary data.</text>
</comment>
<comment type="similarity">
    <text evidence="1">Belongs to the phD/YefM antitoxin family.</text>
</comment>
<dbReference type="PANTHER" id="PTHR13696:SF52">
    <property type="entry name" value="PARA FAMILY PROTEIN CT_582"/>
    <property type="match status" value="1"/>
</dbReference>
<evidence type="ECO:0000259" key="2">
    <source>
        <dbReference type="Pfam" id="PF13614"/>
    </source>
</evidence>
<keyword evidence="4" id="KW-1185">Reference proteome</keyword>
<name>A0A246BRZ5_9DEIO</name>
<protein>
    <recommendedName>
        <fullName evidence="2">AAA domain-containing protein</fullName>
    </recommendedName>
</protein>
<dbReference type="EMBL" id="NHMK01000007">
    <property type="protein sequence ID" value="OWL98457.1"/>
    <property type="molecule type" value="Genomic_DNA"/>
</dbReference>
<dbReference type="InterPro" id="IPR025669">
    <property type="entry name" value="AAA_dom"/>
</dbReference>
<accession>A0A246BRZ5</accession>
<dbReference type="Pfam" id="PF13614">
    <property type="entry name" value="AAA_31"/>
    <property type="match status" value="1"/>
</dbReference>